<feature type="region of interest" description="Disordered" evidence="1">
    <location>
        <begin position="44"/>
        <end position="65"/>
    </location>
</feature>
<keyword evidence="3" id="KW-1185">Reference proteome</keyword>
<sequence>MSDALTMIERIYDSGKRCPFTGDFVDNFHFYFLNLAQRLPQAAANRSTADAATDVSEPRNGWDPR</sequence>
<evidence type="ECO:0000313" key="2">
    <source>
        <dbReference type="EMBL" id="BBL71125.1"/>
    </source>
</evidence>
<evidence type="ECO:0000313" key="3">
    <source>
        <dbReference type="Proteomes" id="UP000824988"/>
    </source>
</evidence>
<protein>
    <submittedName>
        <fullName evidence="2">Uncharacterized protein</fullName>
    </submittedName>
</protein>
<dbReference type="AlphaFoldDB" id="A0A8D4VRM2"/>
<dbReference type="KEGG" id="moz:MoryE10_17310"/>
<organism evidence="2 3">
    <name type="scientific">Methylogaea oryzae</name>
    <dbReference type="NCBI Taxonomy" id="1295382"/>
    <lineage>
        <taxon>Bacteria</taxon>
        <taxon>Pseudomonadati</taxon>
        <taxon>Pseudomonadota</taxon>
        <taxon>Gammaproteobacteria</taxon>
        <taxon>Methylococcales</taxon>
        <taxon>Methylococcaceae</taxon>
        <taxon>Methylogaea</taxon>
    </lineage>
</organism>
<name>A0A8D4VRM2_9GAMM</name>
<reference evidence="2" key="1">
    <citation type="submission" date="2019-06" db="EMBL/GenBank/DDBJ databases">
        <title>Complete genome sequence of Methylogaea oryzae strain JCM16910.</title>
        <authorList>
            <person name="Asakawa S."/>
        </authorList>
    </citation>
    <scope>NUCLEOTIDE SEQUENCE</scope>
    <source>
        <strain evidence="2">E10</strain>
    </source>
</reference>
<dbReference type="RefSeq" id="WP_054773712.1">
    <property type="nucleotide sequence ID" value="NZ_AP019782.1"/>
</dbReference>
<feature type="compositionally biased region" description="Low complexity" evidence="1">
    <location>
        <begin position="44"/>
        <end position="54"/>
    </location>
</feature>
<proteinExistence type="predicted"/>
<feature type="compositionally biased region" description="Basic and acidic residues" evidence="1">
    <location>
        <begin position="56"/>
        <end position="65"/>
    </location>
</feature>
<gene>
    <name evidence="2" type="ORF">MoryE10_17310</name>
</gene>
<evidence type="ECO:0000256" key="1">
    <source>
        <dbReference type="SAM" id="MobiDB-lite"/>
    </source>
</evidence>
<dbReference type="Proteomes" id="UP000824988">
    <property type="component" value="Chromosome"/>
</dbReference>
<accession>A0A8D4VRM2</accession>
<dbReference type="EMBL" id="AP019782">
    <property type="protein sequence ID" value="BBL71125.1"/>
    <property type="molecule type" value="Genomic_DNA"/>
</dbReference>